<keyword evidence="2" id="KW-1185">Reference proteome</keyword>
<dbReference type="Proteomes" id="UP001159363">
    <property type="component" value="Chromosome 3"/>
</dbReference>
<evidence type="ECO:0000313" key="1">
    <source>
        <dbReference type="EMBL" id="KAJ8890769.1"/>
    </source>
</evidence>
<evidence type="ECO:0000313" key="2">
    <source>
        <dbReference type="Proteomes" id="UP001159363"/>
    </source>
</evidence>
<comment type="caution">
    <text evidence="1">The sequence shown here is derived from an EMBL/GenBank/DDBJ whole genome shotgun (WGS) entry which is preliminary data.</text>
</comment>
<dbReference type="EMBL" id="JARBHB010000003">
    <property type="protein sequence ID" value="KAJ8890769.1"/>
    <property type="molecule type" value="Genomic_DNA"/>
</dbReference>
<reference evidence="1 2" key="1">
    <citation type="submission" date="2023-02" db="EMBL/GenBank/DDBJ databases">
        <title>LHISI_Scaffold_Assembly.</title>
        <authorList>
            <person name="Stuart O.P."/>
            <person name="Cleave R."/>
            <person name="Magrath M.J.L."/>
            <person name="Mikheyev A.S."/>
        </authorList>
    </citation>
    <scope>NUCLEOTIDE SEQUENCE [LARGE SCALE GENOMIC DNA]</scope>
    <source>
        <strain evidence="1">Daus_M_001</strain>
        <tissue evidence="1">Leg muscle</tissue>
    </source>
</reference>
<protein>
    <submittedName>
        <fullName evidence="1">Uncharacterized protein</fullName>
    </submittedName>
</protein>
<gene>
    <name evidence="1" type="ORF">PR048_010278</name>
</gene>
<proteinExistence type="predicted"/>
<sequence>MKLSVENTKIRFKLNSGSEVNIIPEILFQKINRHFKVRETKDVFGFYGGFKVKPKVGNPPNTEVSSKDTLIRNNSDIFTGLERFPYKYKIGAKETAKPKSYPP</sequence>
<accession>A0ABQ9I3E2</accession>
<name>A0ABQ9I3E2_9NEOP</name>
<organism evidence="1 2">
    <name type="scientific">Dryococelus australis</name>
    <dbReference type="NCBI Taxonomy" id="614101"/>
    <lineage>
        <taxon>Eukaryota</taxon>
        <taxon>Metazoa</taxon>
        <taxon>Ecdysozoa</taxon>
        <taxon>Arthropoda</taxon>
        <taxon>Hexapoda</taxon>
        <taxon>Insecta</taxon>
        <taxon>Pterygota</taxon>
        <taxon>Neoptera</taxon>
        <taxon>Polyneoptera</taxon>
        <taxon>Phasmatodea</taxon>
        <taxon>Verophasmatodea</taxon>
        <taxon>Anareolatae</taxon>
        <taxon>Phasmatidae</taxon>
        <taxon>Eurycanthinae</taxon>
        <taxon>Dryococelus</taxon>
    </lineage>
</organism>